<organism evidence="2 3">
    <name type="scientific">Nocardioides panzhihuensis</name>
    <dbReference type="NCBI Taxonomy" id="860243"/>
    <lineage>
        <taxon>Bacteria</taxon>
        <taxon>Bacillati</taxon>
        <taxon>Actinomycetota</taxon>
        <taxon>Actinomycetes</taxon>
        <taxon>Propionibacteriales</taxon>
        <taxon>Nocardioidaceae</taxon>
        <taxon>Nocardioides</taxon>
    </lineage>
</organism>
<evidence type="ECO:0000313" key="3">
    <source>
        <dbReference type="Proteomes" id="UP000564496"/>
    </source>
</evidence>
<keyword evidence="3" id="KW-1185">Reference proteome</keyword>
<sequence>MTTPNLEQAIDRSGGNPAKMLRADARGPYQFPIPQMEYANWRDEQRVWRESAIFFDQSFHMSDVYFRGPDAKRLFSEVGVNSFRTFGRDKAKQFVATNPRGHVIGDAILFGLDEEEYALVGSPVAANWVQFHAETGDYKVDVERDDASPINPRERLLFRYQVQGPAALEIVRKASGGTLGPVKFFNIGEFQIAGVTVRALNHTMVGIPGQEHTGLEIFGPREHSAPVKEALLEAGSGLGMLQGGAVSYPTTSNESGWIARPLPAIYTGDDMRAYREHLPAHGFEAHASLGGSFVSDSIEDYYLTPYDLGYGRVVSFDHDFIGREALEQIAVAPPRRKVWLDWDAGDTGHVLTSSLFASGRGAKYLSLPAGGYSLIHYDRVLLDRTGVGVAMDPMFTMNHGNVTSLASIDAGLAEDGQRLTLVWGDEASIGVKPQVEPHRETEVRVTVRTSPRTSQGARR</sequence>
<dbReference type="GO" id="GO:0032259">
    <property type="term" value="P:methylation"/>
    <property type="evidence" value="ECO:0007669"/>
    <property type="project" value="UniProtKB-KW"/>
</dbReference>
<keyword evidence="2" id="KW-0489">Methyltransferase</keyword>
<protein>
    <submittedName>
        <fullName evidence="2">Glycine cleavage system aminomethyltransferase T</fullName>
    </submittedName>
</protein>
<evidence type="ECO:0000313" key="2">
    <source>
        <dbReference type="EMBL" id="NYI77682.1"/>
    </source>
</evidence>
<dbReference type="SUPFAM" id="SSF103025">
    <property type="entry name" value="Folate-binding domain"/>
    <property type="match status" value="1"/>
</dbReference>
<gene>
    <name evidence="2" type="ORF">BJ988_002330</name>
</gene>
<dbReference type="EMBL" id="JACBZR010000001">
    <property type="protein sequence ID" value="NYI77682.1"/>
    <property type="molecule type" value="Genomic_DNA"/>
</dbReference>
<dbReference type="Proteomes" id="UP000564496">
    <property type="component" value="Unassembled WGS sequence"/>
</dbReference>
<dbReference type="InterPro" id="IPR006222">
    <property type="entry name" value="GCVT_N"/>
</dbReference>
<accession>A0A7Z0DLY6</accession>
<evidence type="ECO:0000259" key="1">
    <source>
        <dbReference type="Pfam" id="PF01571"/>
    </source>
</evidence>
<comment type="caution">
    <text evidence="2">The sequence shown here is derived from an EMBL/GenBank/DDBJ whole genome shotgun (WGS) entry which is preliminary data.</text>
</comment>
<dbReference type="RefSeq" id="WP_179658140.1">
    <property type="nucleotide sequence ID" value="NZ_JACBZR010000001.1"/>
</dbReference>
<dbReference type="Pfam" id="PF01571">
    <property type="entry name" value="GCV_T"/>
    <property type="match status" value="1"/>
</dbReference>
<dbReference type="InterPro" id="IPR027266">
    <property type="entry name" value="TrmE/GcvT-like"/>
</dbReference>
<dbReference type="AlphaFoldDB" id="A0A7Z0DLY6"/>
<name>A0A7Z0DLY6_9ACTN</name>
<dbReference type="Gene3D" id="3.30.1360.120">
    <property type="entry name" value="Probable tRNA modification gtpase trme, domain 1"/>
    <property type="match status" value="1"/>
</dbReference>
<reference evidence="2 3" key="1">
    <citation type="submission" date="2020-07" db="EMBL/GenBank/DDBJ databases">
        <title>Sequencing the genomes of 1000 actinobacteria strains.</title>
        <authorList>
            <person name="Klenk H.-P."/>
        </authorList>
    </citation>
    <scope>NUCLEOTIDE SEQUENCE [LARGE SCALE GENOMIC DNA]</scope>
    <source>
        <strain evidence="2 3">DSM 26487</strain>
    </source>
</reference>
<feature type="domain" description="GCVT N-terminal" evidence="1">
    <location>
        <begin position="28"/>
        <end position="257"/>
    </location>
</feature>
<proteinExistence type="predicted"/>
<dbReference type="GO" id="GO:0008168">
    <property type="term" value="F:methyltransferase activity"/>
    <property type="evidence" value="ECO:0007669"/>
    <property type="project" value="UniProtKB-KW"/>
</dbReference>
<keyword evidence="2" id="KW-0808">Transferase</keyword>